<feature type="transmembrane region" description="Helical" evidence="6">
    <location>
        <begin position="75"/>
        <end position="95"/>
    </location>
</feature>
<dbReference type="SUPFAM" id="SSF103481">
    <property type="entry name" value="Multidrug resistance efflux transporter EmrE"/>
    <property type="match status" value="2"/>
</dbReference>
<evidence type="ECO:0000256" key="3">
    <source>
        <dbReference type="ARBA" id="ARBA00022692"/>
    </source>
</evidence>
<organism evidence="8 9">
    <name type="scientific">Octadecabacter antarcticus 307</name>
    <dbReference type="NCBI Taxonomy" id="391626"/>
    <lineage>
        <taxon>Bacteria</taxon>
        <taxon>Pseudomonadati</taxon>
        <taxon>Pseudomonadota</taxon>
        <taxon>Alphaproteobacteria</taxon>
        <taxon>Rhodobacterales</taxon>
        <taxon>Roseobacteraceae</taxon>
        <taxon>Octadecabacter</taxon>
    </lineage>
</organism>
<sequence>MFRVSATAAGPLFASVAMVMFSLNDVAMKVLSNGYALHELVLIRSIVGLAVVVCIMVPLNGTLSLLKTRRLGMHVLRAIFVVFANLCFFLGLAALPLADAVAIFFISPFLITIASVLFLGEVVGRRRWSAIAFGMIGVLIVLRPGTEAFQVASLLPLAAAFGYSGLHIMTRFLRDTENAVSMTFYIQIVFIVVCVVFGLLFGDGKLAEQSNASLAFLFREWRVPDTTDLPLMLILGIFASIGGYCISQAYRLSEAAIVAPVEYLAMPLSIAWGVLVFGTWPDAVAWCGIGLILSSGLYTVWREHQLQKTAAHIVAR</sequence>
<feature type="transmembrane region" description="Helical" evidence="6">
    <location>
        <begin position="101"/>
        <end position="120"/>
    </location>
</feature>
<evidence type="ECO:0000313" key="9">
    <source>
        <dbReference type="Proteomes" id="UP000005307"/>
    </source>
</evidence>
<comment type="similarity">
    <text evidence="2">Belongs to the drug/metabolite transporter (DMT) superfamily. 10 TMS drug/metabolite exporter (DME) (TC 2.A.7.3) family.</text>
</comment>
<dbReference type="AlphaFoldDB" id="M9R989"/>
<evidence type="ECO:0000259" key="7">
    <source>
        <dbReference type="Pfam" id="PF00892"/>
    </source>
</evidence>
<dbReference type="OrthoDB" id="9812899at2"/>
<accession>M9R989</accession>
<evidence type="ECO:0000256" key="5">
    <source>
        <dbReference type="ARBA" id="ARBA00023136"/>
    </source>
</evidence>
<dbReference type="KEGG" id="oat:OAN307_c37700"/>
<dbReference type="eggNOG" id="COG0697">
    <property type="taxonomic scope" value="Bacteria"/>
</dbReference>
<feature type="transmembrane region" description="Helical" evidence="6">
    <location>
        <begin position="42"/>
        <end position="63"/>
    </location>
</feature>
<feature type="transmembrane region" description="Helical" evidence="6">
    <location>
        <begin position="151"/>
        <end position="170"/>
    </location>
</feature>
<name>M9R989_9RHOB</name>
<keyword evidence="4 6" id="KW-1133">Transmembrane helix</keyword>
<gene>
    <name evidence="8" type="ORF">OAN307_c37700</name>
</gene>
<feature type="transmembrane region" description="Helical" evidence="6">
    <location>
        <begin position="182"/>
        <end position="201"/>
    </location>
</feature>
<feature type="transmembrane region" description="Helical" evidence="6">
    <location>
        <begin position="229"/>
        <end position="250"/>
    </location>
</feature>
<reference evidence="8 9" key="1">
    <citation type="journal article" date="2013" name="PLoS ONE">
        <title>Poles Apart: Arctic and Antarctic Octadecabacter strains Share High Genome Plasticity and a New Type of Xanthorhodopsin.</title>
        <authorList>
            <person name="Vollmers J."/>
            <person name="Voget S."/>
            <person name="Dietrich S."/>
            <person name="Gollnow K."/>
            <person name="Smits M."/>
            <person name="Meyer K."/>
            <person name="Brinkhoff T."/>
            <person name="Simon M."/>
            <person name="Daniel R."/>
        </authorList>
    </citation>
    <scope>NUCLEOTIDE SEQUENCE [LARGE SCALE GENOMIC DNA]</scope>
    <source>
        <strain evidence="8 9">307</strain>
    </source>
</reference>
<keyword evidence="9" id="KW-1185">Reference proteome</keyword>
<feature type="transmembrane region" description="Helical" evidence="6">
    <location>
        <begin position="127"/>
        <end position="145"/>
    </location>
</feature>
<dbReference type="PANTHER" id="PTHR22911:SF6">
    <property type="entry name" value="SOLUTE CARRIER FAMILY 35 MEMBER G1"/>
    <property type="match status" value="1"/>
</dbReference>
<dbReference type="STRING" id="391626.OAN307_c37700"/>
<dbReference type="Proteomes" id="UP000005307">
    <property type="component" value="Chromosome"/>
</dbReference>
<evidence type="ECO:0000256" key="6">
    <source>
        <dbReference type="SAM" id="Phobius"/>
    </source>
</evidence>
<evidence type="ECO:0000256" key="1">
    <source>
        <dbReference type="ARBA" id="ARBA00004141"/>
    </source>
</evidence>
<dbReference type="Pfam" id="PF00892">
    <property type="entry name" value="EamA"/>
    <property type="match status" value="2"/>
</dbReference>
<dbReference type="EMBL" id="CP003740">
    <property type="protein sequence ID" value="AGI69224.1"/>
    <property type="molecule type" value="Genomic_DNA"/>
</dbReference>
<comment type="subcellular location">
    <subcellularLocation>
        <location evidence="1">Membrane</location>
        <topology evidence="1">Multi-pass membrane protein</topology>
    </subcellularLocation>
</comment>
<evidence type="ECO:0000256" key="4">
    <source>
        <dbReference type="ARBA" id="ARBA00022989"/>
    </source>
</evidence>
<dbReference type="PANTHER" id="PTHR22911">
    <property type="entry name" value="ACYL-MALONYL CONDENSING ENZYME-RELATED"/>
    <property type="match status" value="1"/>
</dbReference>
<dbReference type="GO" id="GO:0016020">
    <property type="term" value="C:membrane"/>
    <property type="evidence" value="ECO:0007669"/>
    <property type="project" value="UniProtKB-SubCell"/>
</dbReference>
<dbReference type="InterPro" id="IPR037185">
    <property type="entry name" value="EmrE-like"/>
</dbReference>
<dbReference type="HOGENOM" id="CLU_032828_2_3_5"/>
<dbReference type="InterPro" id="IPR000620">
    <property type="entry name" value="EamA_dom"/>
</dbReference>
<dbReference type="RefSeq" id="WP_015501168.1">
    <property type="nucleotide sequence ID" value="NC_020911.1"/>
</dbReference>
<evidence type="ECO:0000256" key="2">
    <source>
        <dbReference type="ARBA" id="ARBA00009853"/>
    </source>
</evidence>
<feature type="domain" description="EamA" evidence="7">
    <location>
        <begin position="10"/>
        <end position="142"/>
    </location>
</feature>
<keyword evidence="5 6" id="KW-0472">Membrane</keyword>
<evidence type="ECO:0000313" key="8">
    <source>
        <dbReference type="EMBL" id="AGI69224.1"/>
    </source>
</evidence>
<keyword evidence="3 6" id="KW-0812">Transmembrane</keyword>
<feature type="transmembrane region" description="Helical" evidence="6">
    <location>
        <begin position="283"/>
        <end position="301"/>
    </location>
</feature>
<proteinExistence type="inferred from homology"/>
<protein>
    <submittedName>
        <fullName evidence="8">Putative drug/metabolite superfamily transporter</fullName>
    </submittedName>
</protein>
<feature type="domain" description="EamA" evidence="7">
    <location>
        <begin position="154"/>
        <end position="295"/>
    </location>
</feature>
<feature type="transmembrane region" description="Helical" evidence="6">
    <location>
        <begin position="257"/>
        <end position="277"/>
    </location>
</feature>